<proteinExistence type="predicted"/>
<dbReference type="eggNOG" id="ENOG502SGCY">
    <property type="taxonomic scope" value="Eukaryota"/>
</dbReference>
<dbReference type="EMBL" id="NHMM01000001">
    <property type="protein sequence ID" value="OUT24215.1"/>
    <property type="molecule type" value="Genomic_DNA"/>
</dbReference>
<dbReference type="STRING" id="4909.A0A099P6N2"/>
<feature type="compositionally biased region" description="Polar residues" evidence="1">
    <location>
        <begin position="271"/>
        <end position="289"/>
    </location>
</feature>
<feature type="transmembrane region" description="Helical" evidence="2">
    <location>
        <begin position="46"/>
        <end position="68"/>
    </location>
</feature>
<reference evidence="5 7" key="3">
    <citation type="submission" date="2017-05" db="EMBL/GenBank/DDBJ databases">
        <title>The Genome Sequence of Candida krusei Ckrusei653.</title>
        <authorList>
            <person name="Cuomo C."/>
            <person name="Forche A."/>
            <person name="Young S."/>
            <person name="Abouelleil A."/>
            <person name="Cao P."/>
            <person name="Chapman S."/>
            <person name="Cusick C."/>
            <person name="Shea T."/>
            <person name="Nusbaum C."/>
            <person name="Birren B."/>
        </authorList>
    </citation>
    <scope>NUCLEOTIDE SEQUENCE [LARGE SCALE GENOMIC DNA]</scope>
    <source>
        <strain evidence="5 7">Ckrusei653</strain>
    </source>
</reference>
<evidence type="ECO:0000313" key="4">
    <source>
        <dbReference type="EMBL" id="KGK39701.1"/>
    </source>
</evidence>
<keyword evidence="8" id="KW-1185">Reference proteome</keyword>
<evidence type="ECO:0000313" key="8">
    <source>
        <dbReference type="Proteomes" id="UP000249293"/>
    </source>
</evidence>
<keyword evidence="2" id="KW-0812">Transmembrane</keyword>
<reference evidence="4" key="2">
    <citation type="submission" date="2014-08" db="EMBL/GenBank/DDBJ databases">
        <title>Exploiting Issatchenkia orientalis SD108 for Succinic Acid Production.</title>
        <authorList>
            <person name="Xiao H."/>
            <person name="Shao Z."/>
            <person name="Jiang Y."/>
            <person name="Dole S."/>
            <person name="Zhao H."/>
        </authorList>
    </citation>
    <scope>NUCLEOTIDE SEQUENCE [LARGE SCALE GENOMIC DNA]</scope>
    <source>
        <strain evidence="4">SD108</strain>
    </source>
</reference>
<dbReference type="KEGG" id="pkz:C5L36_0C05830"/>
<dbReference type="VEuPathDB" id="FungiDB:C5L36_0C05830"/>
<evidence type="ECO:0000256" key="2">
    <source>
        <dbReference type="SAM" id="Phobius"/>
    </source>
</evidence>
<dbReference type="Proteomes" id="UP000249293">
    <property type="component" value="Chromosome 3"/>
</dbReference>
<feature type="compositionally biased region" description="Polar residues" evidence="1">
    <location>
        <begin position="111"/>
        <end position="137"/>
    </location>
</feature>
<dbReference type="GeneID" id="40384452"/>
<dbReference type="GO" id="GO:0005935">
    <property type="term" value="C:cellular bud neck"/>
    <property type="evidence" value="ECO:0007669"/>
    <property type="project" value="TreeGrafter"/>
</dbReference>
<gene>
    <name evidence="3" type="ORF">C5L36_0C05830</name>
    <name evidence="5" type="ORF">CAS74_000601</name>
    <name evidence="4" type="ORF">JL09_g1153</name>
</gene>
<keyword evidence="2" id="KW-1133">Transmembrane helix</keyword>
<dbReference type="RefSeq" id="XP_029322134.1">
    <property type="nucleotide sequence ID" value="XM_029466274.1"/>
</dbReference>
<dbReference type="Proteomes" id="UP000029867">
    <property type="component" value="Unassembled WGS sequence"/>
</dbReference>
<feature type="region of interest" description="Disordered" evidence="1">
    <location>
        <begin position="111"/>
        <end position="159"/>
    </location>
</feature>
<protein>
    <submittedName>
        <fullName evidence="4">Uncharacterized protein</fullName>
    </submittedName>
</protein>
<keyword evidence="2" id="KW-0472">Membrane</keyword>
<dbReference type="Proteomes" id="UP000195871">
    <property type="component" value="Unassembled WGS sequence"/>
</dbReference>
<dbReference type="AlphaFoldDB" id="A0A099P6N2"/>
<evidence type="ECO:0000313" key="3">
    <source>
        <dbReference type="EMBL" id="AWU76657.1"/>
    </source>
</evidence>
<feature type="compositionally biased region" description="Polar residues" evidence="1">
    <location>
        <begin position="206"/>
        <end position="220"/>
    </location>
</feature>
<evidence type="ECO:0000313" key="7">
    <source>
        <dbReference type="Proteomes" id="UP000195871"/>
    </source>
</evidence>
<name>A0A099P6N2_PICKU</name>
<dbReference type="PANTHER" id="PTHR36089:SF1">
    <property type="entry name" value="CHITIN SYNTHASE 3 COMPLEX PROTEIN CSI2-RELATED"/>
    <property type="match status" value="1"/>
</dbReference>
<evidence type="ECO:0000313" key="5">
    <source>
        <dbReference type="EMBL" id="OUT24215.1"/>
    </source>
</evidence>
<dbReference type="EMBL" id="JQFK01000007">
    <property type="protein sequence ID" value="KGK39701.1"/>
    <property type="molecule type" value="Genomic_DNA"/>
</dbReference>
<dbReference type="HOGENOM" id="CLU_877340_0_0_1"/>
<evidence type="ECO:0000313" key="6">
    <source>
        <dbReference type="Proteomes" id="UP000029867"/>
    </source>
</evidence>
<dbReference type="InterPro" id="IPR051009">
    <property type="entry name" value="PRM"/>
</dbReference>
<organism evidence="4 6">
    <name type="scientific">Pichia kudriavzevii</name>
    <name type="common">Yeast</name>
    <name type="synonym">Issatchenkia orientalis</name>
    <dbReference type="NCBI Taxonomy" id="4909"/>
    <lineage>
        <taxon>Eukaryota</taxon>
        <taxon>Fungi</taxon>
        <taxon>Dikarya</taxon>
        <taxon>Ascomycota</taxon>
        <taxon>Saccharomycotina</taxon>
        <taxon>Pichiomycetes</taxon>
        <taxon>Pichiales</taxon>
        <taxon>Pichiaceae</taxon>
        <taxon>Pichia</taxon>
    </lineage>
</organism>
<feature type="region of interest" description="Disordered" evidence="1">
    <location>
        <begin position="271"/>
        <end position="317"/>
    </location>
</feature>
<sequence length="317" mass="35116">MKSSLTTSSKTTASTITSSTSYAFKASIPTSYDPYIVHSDDKDGTVFIAVGTILIALFVFFIIAKFWFFLKNRKAAELATKYDDIYAGNYYDSSSSVLHYDSAFFDEKKSSYGTDSPSSGTRSTYSHSTNPSTSSRGSETREDVNNYTSQPGRNLRNAYRYQNYNPKRRESFISPINELINDSSEKNEDPQLATKRMSYIDLLDSTVNQTPDSNNNSTTHVAPPSRRKTQSISMLFNSPIDNDHTGKFPHAKSPSVDFGQVHKLVNQSLVSVNQSPSTPSTASEGSSAVTRKEKPGKKNRPPSMVLDMLVQNGMNTD</sequence>
<dbReference type="OrthoDB" id="3995133at2759"/>
<dbReference type="PANTHER" id="PTHR36089">
    <property type="entry name" value="CHITIN SYNTHASE 3 COMPLEX PROTEIN CSI2-RELATED"/>
    <property type="match status" value="1"/>
</dbReference>
<dbReference type="GO" id="GO:0000324">
    <property type="term" value="C:fungal-type vacuole"/>
    <property type="evidence" value="ECO:0007669"/>
    <property type="project" value="TreeGrafter"/>
</dbReference>
<reference evidence="3 8" key="4">
    <citation type="submission" date="2018-06" db="EMBL/GenBank/DDBJ databases">
        <title>Population genomics shows no distinction between pathogenic Candida krusei and environmental Pichia kudriavzevii: One species, four names.</title>
        <authorList>
            <person name="Douglass A.P."/>
            <person name="Offei B."/>
            <person name="Braun-Galleani S."/>
            <person name="Coughlan A.Y."/>
            <person name="Martos A."/>
            <person name="Ortiz-Merino R.A."/>
            <person name="Byrne K.P."/>
            <person name="Wolfe K.H."/>
        </authorList>
    </citation>
    <scope>NUCLEOTIDE SEQUENCE [LARGE SCALE GENOMIC DNA]</scope>
    <source>
        <strain evidence="3 8">CBS573</strain>
    </source>
</reference>
<reference evidence="6" key="1">
    <citation type="journal article" date="2014" name="Microb. Cell Fact.">
        <title>Exploiting Issatchenkia orientalis SD108 for succinic acid production.</title>
        <authorList>
            <person name="Xiao H."/>
            <person name="Shao Z."/>
            <person name="Jiang Y."/>
            <person name="Dole S."/>
            <person name="Zhao H."/>
        </authorList>
    </citation>
    <scope>NUCLEOTIDE SEQUENCE [LARGE SCALE GENOMIC DNA]</scope>
    <source>
        <strain evidence="6">SD108</strain>
    </source>
</reference>
<accession>A0A099P6N2</accession>
<dbReference type="EMBL" id="CP028775">
    <property type="protein sequence ID" value="AWU76657.1"/>
    <property type="molecule type" value="Genomic_DNA"/>
</dbReference>
<feature type="region of interest" description="Disordered" evidence="1">
    <location>
        <begin position="206"/>
        <end position="229"/>
    </location>
</feature>
<evidence type="ECO:0000256" key="1">
    <source>
        <dbReference type="SAM" id="MobiDB-lite"/>
    </source>
</evidence>